<dbReference type="EMBL" id="AOLO01000006">
    <property type="protein sequence ID" value="EMA03340.1"/>
    <property type="molecule type" value="Genomic_DNA"/>
</dbReference>
<dbReference type="GO" id="GO:0016779">
    <property type="term" value="F:nucleotidyltransferase activity"/>
    <property type="evidence" value="ECO:0007669"/>
    <property type="project" value="UniProtKB-KW"/>
</dbReference>
<reference evidence="3 8" key="4">
    <citation type="submission" date="2014-04" db="EMBL/GenBank/DDBJ databases">
        <title>Transcriptional profiles of Haloferax mediterranei on the basis of nitrogen availability.</title>
        <authorList>
            <person name="Bautista V."/>
        </authorList>
    </citation>
    <scope>NUCLEOTIDE SEQUENCE [LARGE SCALE GENOMIC DNA]</scope>
    <source>
        <strain evidence="3">ATCC 33500</strain>
        <strain evidence="8">ATCC 33500 / DSM 1411 / JCM 8866 / NBRC 14739 / NCIMB 2177 / R-4</strain>
    </source>
</reference>
<evidence type="ECO:0000313" key="7">
    <source>
        <dbReference type="Proteomes" id="UP000011603"/>
    </source>
</evidence>
<reference evidence="2" key="1">
    <citation type="journal article" date="2012" name="Appl. Environ. Microbiol.">
        <title>Identification of the haloarchaeal phasin (PhaP) that functions in polyhydroxyalkanoate accumulation and granule formation in Haloferax mediterranei.</title>
        <authorList>
            <person name="Cai S."/>
            <person name="Cai L."/>
            <person name="Liu H."/>
            <person name="Liu X."/>
            <person name="Han J."/>
            <person name="Zhou J."/>
            <person name="Xiang H."/>
        </authorList>
    </citation>
    <scope>NUCLEOTIDE SEQUENCE</scope>
    <source>
        <strain evidence="2">CGMCC 1.2087</strain>
    </source>
</reference>
<protein>
    <submittedName>
        <fullName evidence="2 5">Sulfate adenylyltransferase</fullName>
    </submittedName>
</protein>
<dbReference type="GeneID" id="40156442"/>
<organism evidence="2 6">
    <name type="scientific">Haloferax mediterranei (strain ATCC 33500 / DSM 1411 / JCM 8866 / NBRC 14739 / NCIMB 2177 / R-4)</name>
    <name type="common">Halobacterium mediterranei</name>
    <dbReference type="NCBI Taxonomy" id="523841"/>
    <lineage>
        <taxon>Archaea</taxon>
        <taxon>Methanobacteriati</taxon>
        <taxon>Methanobacteriota</taxon>
        <taxon>Stenosarchaea group</taxon>
        <taxon>Halobacteria</taxon>
        <taxon>Halobacteriales</taxon>
        <taxon>Haloferacaceae</taxon>
        <taxon>Haloferax</taxon>
    </lineage>
</organism>
<dbReference type="Proteomes" id="UP000011603">
    <property type="component" value="Unassembled WGS sequence"/>
</dbReference>
<feature type="compositionally biased region" description="Basic and acidic residues" evidence="1">
    <location>
        <begin position="33"/>
        <end position="57"/>
    </location>
</feature>
<dbReference type="PATRIC" id="fig|523841.21.peg.1024"/>
<evidence type="ECO:0000313" key="3">
    <source>
        <dbReference type="EMBL" id="AHZ21831.1"/>
    </source>
</evidence>
<dbReference type="Proteomes" id="UP000006469">
    <property type="component" value="Chromosome"/>
</dbReference>
<keyword evidence="7" id="KW-1185">Reference proteome</keyword>
<evidence type="ECO:0000313" key="9">
    <source>
        <dbReference type="Proteomes" id="UP000299011"/>
    </source>
</evidence>
<reference evidence="5 9" key="6">
    <citation type="submission" date="2019-04" db="EMBL/GenBank/DDBJ databases">
        <title>Methylomes of two halophilic Archaea, Haloarcula marismortui and Haloferax mediterranei.</title>
        <authorList>
            <person name="DasSarma S."/>
            <person name="DasSarma P."/>
            <person name="DasSarma S."/>
            <person name="Fomenkov A."/>
            <person name="Vincze T."/>
            <person name="Anton B.P."/>
            <person name="Roberts R.J."/>
        </authorList>
    </citation>
    <scope>NUCLEOTIDE SEQUENCE [LARGE SCALE GENOMIC DNA]</scope>
    <source>
        <strain evidence="5">ATCC 33500</strain>
        <strain evidence="9">ATCC 33500 / DSM 1411 / JCM 8866 / NBRC 14739 / NCIMB 2177 / R-4</strain>
    </source>
</reference>
<dbReference type="eggNOG" id="arCOG04586">
    <property type="taxonomic scope" value="Archaea"/>
</dbReference>
<evidence type="ECO:0000313" key="6">
    <source>
        <dbReference type="Proteomes" id="UP000006469"/>
    </source>
</evidence>
<dbReference type="Proteomes" id="UP000299011">
    <property type="component" value="Chromosome"/>
</dbReference>
<feature type="region of interest" description="Disordered" evidence="1">
    <location>
        <begin position="1"/>
        <end position="57"/>
    </location>
</feature>
<reference evidence="2 6" key="2">
    <citation type="journal article" date="2012" name="J. Bacteriol.">
        <title>Complete genome sequence of the metabolically versatile halophilic archaeon Haloferax mediterranei, a poly(3-hydroxybutyrate-co-3-hydroxyvalerate) producer.</title>
        <authorList>
            <person name="Han J."/>
            <person name="Zhang F."/>
            <person name="Hou J."/>
            <person name="Liu X."/>
            <person name="Li M."/>
            <person name="Liu H."/>
            <person name="Cai L."/>
            <person name="Zhang B."/>
            <person name="Chen Y."/>
            <person name="Zhou J."/>
            <person name="Hu S."/>
            <person name="Xiang H."/>
        </authorList>
    </citation>
    <scope>NUCLEOTIDE SEQUENCE [LARGE SCALE GENOMIC DNA]</scope>
    <source>
        <strain evidence="6">ATCC 33500 / DSM 1411 / JCM 8866 / NBRC 14739 / NCIMB 2177 / R-4</strain>
        <strain evidence="2">CGMCC 1.2087</strain>
    </source>
</reference>
<dbReference type="HOGENOM" id="CLU_2985574_0_0_2"/>
<keyword evidence="3" id="KW-0808">Transferase</keyword>
<keyword evidence="2" id="KW-0548">Nucleotidyltransferase</keyword>
<proteinExistence type="predicted"/>
<evidence type="ECO:0000313" key="5">
    <source>
        <dbReference type="EMBL" id="QCQ75293.1"/>
    </source>
</evidence>
<dbReference type="PaxDb" id="523841-HFX_1085"/>
<name>I3R3J1_HALMT</name>
<sequence length="57" mass="6546">MSPKYFEGYRSLGTESGSAKSDDRPAWVQDIGASKERESRVQDKENLMERLRDSGYM</sequence>
<reference evidence="4 7" key="3">
    <citation type="journal article" date="2014" name="PLoS Genet.">
        <title>Phylogenetically driven sequencing of extremely halophilic archaea reveals strategies for static and dynamic osmo-response.</title>
        <authorList>
            <person name="Becker E.A."/>
            <person name="Seitzer P.M."/>
            <person name="Tritt A."/>
            <person name="Larsen D."/>
            <person name="Krusor M."/>
            <person name="Yao A.I."/>
            <person name="Wu D."/>
            <person name="Madern D."/>
            <person name="Eisen J.A."/>
            <person name="Darling A.E."/>
            <person name="Facciotti M.T."/>
        </authorList>
    </citation>
    <scope>NUCLEOTIDE SEQUENCE [LARGE SCALE GENOMIC DNA]</scope>
    <source>
        <strain evidence="4">ATCC 33500</strain>
        <strain evidence="7">ATCC 33500 / DSM 1411 / JCM 8866 / NBRC 14739 / NCIMB 2177 / R-4</strain>
    </source>
</reference>
<dbReference type="KEGG" id="hme:HFX_1085"/>
<gene>
    <name evidence="2" type="primary">cysD</name>
    <name evidence="2" type="ordered locus">HFX_1085</name>
    <name evidence="3" type="ORF">BM92_03785</name>
    <name evidence="4" type="ORF">C439_05060</name>
    <name evidence="5" type="ORF">E6P09_08455</name>
</gene>
<dbReference type="EMBL" id="CP001868">
    <property type="protein sequence ID" value="AFK18801.1"/>
    <property type="molecule type" value="Genomic_DNA"/>
</dbReference>
<evidence type="ECO:0000313" key="8">
    <source>
        <dbReference type="Proteomes" id="UP000027075"/>
    </source>
</evidence>
<dbReference type="EMBL" id="CP007551">
    <property type="protein sequence ID" value="AHZ21831.1"/>
    <property type="molecule type" value="Genomic_DNA"/>
</dbReference>
<dbReference type="AlphaFoldDB" id="I3R3J1"/>
<reference evidence="2" key="5">
    <citation type="submission" date="2014-05" db="EMBL/GenBank/DDBJ databases">
        <authorList>
            <person name="Wang L."/>
            <person name="Yang H."/>
            <person name="Xiang H."/>
        </authorList>
    </citation>
    <scope>NUCLEOTIDE SEQUENCE</scope>
    <source>
        <strain evidence="2">CGMCC 1.2087</strain>
    </source>
</reference>
<evidence type="ECO:0000313" key="4">
    <source>
        <dbReference type="EMBL" id="EMA03340.1"/>
    </source>
</evidence>
<accession>I3R3J1</accession>
<evidence type="ECO:0000256" key="1">
    <source>
        <dbReference type="SAM" id="MobiDB-lite"/>
    </source>
</evidence>
<dbReference type="STRING" id="523841.HFX_1085"/>
<evidence type="ECO:0000313" key="2">
    <source>
        <dbReference type="EMBL" id="AFK18801.1"/>
    </source>
</evidence>
<dbReference type="Proteomes" id="UP000027075">
    <property type="component" value="Chromosome"/>
</dbReference>
<dbReference type="EMBL" id="CP039139">
    <property type="protein sequence ID" value="QCQ75293.1"/>
    <property type="molecule type" value="Genomic_DNA"/>
</dbReference>
<dbReference type="RefSeq" id="WP_004572588.1">
    <property type="nucleotide sequence ID" value="NC_017941.2"/>
</dbReference>